<dbReference type="EMBL" id="JAAWWB010000024">
    <property type="protein sequence ID" value="KAG6752864.1"/>
    <property type="molecule type" value="Genomic_DNA"/>
</dbReference>
<dbReference type="Pfam" id="PF24626">
    <property type="entry name" value="SH3_Tf2-1"/>
    <property type="match status" value="1"/>
</dbReference>
<dbReference type="InterPro" id="IPR054722">
    <property type="entry name" value="PolX-like_BBD"/>
</dbReference>
<organism evidence="3 4">
    <name type="scientific">Populus tomentosa</name>
    <name type="common">Chinese white poplar</name>
    <dbReference type="NCBI Taxonomy" id="118781"/>
    <lineage>
        <taxon>Eukaryota</taxon>
        <taxon>Viridiplantae</taxon>
        <taxon>Streptophyta</taxon>
        <taxon>Embryophyta</taxon>
        <taxon>Tracheophyta</taxon>
        <taxon>Spermatophyta</taxon>
        <taxon>Magnoliopsida</taxon>
        <taxon>eudicotyledons</taxon>
        <taxon>Gunneridae</taxon>
        <taxon>Pentapetalae</taxon>
        <taxon>rosids</taxon>
        <taxon>fabids</taxon>
        <taxon>Malpighiales</taxon>
        <taxon>Salicaceae</taxon>
        <taxon>Saliceae</taxon>
        <taxon>Populus</taxon>
    </lineage>
</organism>
<dbReference type="PANTHER" id="PTHR47481:SF22">
    <property type="entry name" value="RETROTRANSPOSON GAG DOMAIN-CONTAINING PROTEIN"/>
    <property type="match status" value="1"/>
</dbReference>
<dbReference type="PANTHER" id="PTHR47481">
    <property type="match status" value="1"/>
</dbReference>
<accession>A0A8X7YKP4</accession>
<proteinExistence type="predicted"/>
<evidence type="ECO:0000313" key="3">
    <source>
        <dbReference type="EMBL" id="KAG6752864.1"/>
    </source>
</evidence>
<dbReference type="Pfam" id="PF22936">
    <property type="entry name" value="Pol_BBD"/>
    <property type="match status" value="1"/>
</dbReference>
<sequence length="598" mass="67221">MKAAQDRQKSYADNRRRPLEFEIGDKVFLKVAPWKHVLRFGLKGKLAPRYIGPFEVTKRIGPVAYILALPPHLAKIHDVFHVSLLRKAEVDPSREEIWKYMQRSHARLKCRNPAQIFCTHYSIERSTAIILHFIYFSYMVSEPSITMASSSSVHTTFSASSVETTLPKSHLPDISIKLASNNYLLWKAQVLPVLRGYGLLGYVKDEVPCPESTIIGENGELQTNPAAAVWLRTDQLILGWINSSLFDGPLSQVINSESSHDAWQVLETLYGTHTRDRIQQIKGELQSLTKGNSSLEDYLQKAKALALSLCGAGKPMDDDEFIICILRGLGSEFDPIVAALNARDTFPSLEGIIGKLRDFEIRIQGARTTAPFMAFYTNRGRTNSKPWINNNTRGRNNWSFTTRNLSNNTPLRAKETHFPRQNRSFNGTRQKQIPHNSNHGRGSITCFRCGGPNHKADGCFAFDEEADQYKAFAAIKIGETTEDPWYSDTGANQHMTSDTNEVQGIISYPGNDSVMVGNGQGLHITSTGNVTIPTTSLKLKDVLVVPEIKKKLLSVSQFTRDNNCYFLFYPWGFILKDMKTKQVILKGLMKDGLYPINL</sequence>
<reference evidence="3" key="1">
    <citation type="journal article" date="2020" name="bioRxiv">
        <title>Hybrid origin of Populus tomentosa Carr. identified through genome sequencing and phylogenomic analysis.</title>
        <authorList>
            <person name="An X."/>
            <person name="Gao K."/>
            <person name="Chen Z."/>
            <person name="Li J."/>
            <person name="Yang X."/>
            <person name="Yang X."/>
            <person name="Zhou J."/>
            <person name="Guo T."/>
            <person name="Zhao T."/>
            <person name="Huang S."/>
            <person name="Miao D."/>
            <person name="Khan W.U."/>
            <person name="Rao P."/>
            <person name="Ye M."/>
            <person name="Lei B."/>
            <person name="Liao W."/>
            <person name="Wang J."/>
            <person name="Ji L."/>
            <person name="Li Y."/>
            <person name="Guo B."/>
            <person name="Mustafa N.S."/>
            <person name="Li S."/>
            <person name="Yun Q."/>
            <person name="Keller S.R."/>
            <person name="Mao J."/>
            <person name="Zhang R."/>
            <person name="Strauss S.H."/>
        </authorList>
    </citation>
    <scope>NUCLEOTIDE SEQUENCE</scope>
    <source>
        <strain evidence="3">GM15</strain>
        <tissue evidence="3">Leaf</tissue>
    </source>
</reference>
<keyword evidence="4" id="KW-1185">Reference proteome</keyword>
<feature type="domain" description="Tf2-1-like SH3-like" evidence="2">
    <location>
        <begin position="24"/>
        <end position="88"/>
    </location>
</feature>
<dbReference type="InterPro" id="IPR056924">
    <property type="entry name" value="SH3_Tf2-1"/>
</dbReference>
<evidence type="ECO:0000259" key="2">
    <source>
        <dbReference type="Pfam" id="PF24626"/>
    </source>
</evidence>
<dbReference type="Pfam" id="PF14223">
    <property type="entry name" value="Retrotran_gag_2"/>
    <property type="match status" value="1"/>
</dbReference>
<dbReference type="Proteomes" id="UP000886885">
    <property type="component" value="Chromosome 12D"/>
</dbReference>
<evidence type="ECO:0008006" key="5">
    <source>
        <dbReference type="Google" id="ProtNLM"/>
    </source>
</evidence>
<feature type="domain" description="Retrovirus-related Pol polyprotein from transposon TNT 1-94-like beta-barrel" evidence="1">
    <location>
        <begin position="485"/>
        <end position="560"/>
    </location>
</feature>
<evidence type="ECO:0000259" key="1">
    <source>
        <dbReference type="Pfam" id="PF22936"/>
    </source>
</evidence>
<dbReference type="OrthoDB" id="1000448at2759"/>
<gene>
    <name evidence="3" type="ORF">POTOM_042904</name>
</gene>
<comment type="caution">
    <text evidence="3">The sequence shown here is derived from an EMBL/GenBank/DDBJ whole genome shotgun (WGS) entry which is preliminary data.</text>
</comment>
<name>A0A8X7YKP4_POPTO</name>
<evidence type="ECO:0000313" key="4">
    <source>
        <dbReference type="Proteomes" id="UP000886885"/>
    </source>
</evidence>
<protein>
    <recommendedName>
        <fullName evidence="5">Retrotransposon Copia-like N-terminal domain-containing protein</fullName>
    </recommendedName>
</protein>
<dbReference type="AlphaFoldDB" id="A0A8X7YKP4"/>